<reference evidence="1 2" key="1">
    <citation type="submission" date="2018-04" db="EMBL/GenBank/DDBJ databases">
        <title>Genomic Encyclopedia of Archaeal and Bacterial Type Strains, Phase II (KMG-II): from individual species to whole genera.</title>
        <authorList>
            <person name="Goeker M."/>
        </authorList>
    </citation>
    <scope>NUCLEOTIDE SEQUENCE [LARGE SCALE GENOMIC DNA]</scope>
    <source>
        <strain evidence="1 2">DSM 5822</strain>
    </source>
</reference>
<protein>
    <submittedName>
        <fullName evidence="1">Uncharacterized protein</fullName>
    </submittedName>
</protein>
<comment type="caution">
    <text evidence="1">The sequence shown here is derived from an EMBL/GenBank/DDBJ whole genome shotgun (WGS) entry which is preliminary data.</text>
</comment>
<dbReference type="OrthoDB" id="9968552at2"/>
<dbReference type="AlphaFoldDB" id="A0A2T5IKT5"/>
<dbReference type="EMBL" id="QAON01000060">
    <property type="protein sequence ID" value="PTQ84432.1"/>
    <property type="molecule type" value="Genomic_DNA"/>
</dbReference>
<proteinExistence type="predicted"/>
<organism evidence="1 2">
    <name type="scientific">Agitococcus lubricus</name>
    <dbReference type="NCBI Taxonomy" id="1077255"/>
    <lineage>
        <taxon>Bacteria</taxon>
        <taxon>Pseudomonadati</taxon>
        <taxon>Pseudomonadota</taxon>
        <taxon>Gammaproteobacteria</taxon>
        <taxon>Moraxellales</taxon>
        <taxon>Moraxellaceae</taxon>
        <taxon>Agitococcus</taxon>
    </lineage>
</organism>
<gene>
    <name evidence="1" type="ORF">C8N29_1602</name>
</gene>
<keyword evidence="2" id="KW-1185">Reference proteome</keyword>
<sequence length="109" mass="11909">MSGKKRTVSKATTTEEPVVVAQEPVKEKEAVAKSQVTYPCSVLLKNNTHRRVTGSVTGGAVLMPHSENTVEVKSEGDLKQIINNFEQLNQLNKWTNGLQVIHPLGDDNA</sequence>
<evidence type="ECO:0000313" key="1">
    <source>
        <dbReference type="EMBL" id="PTQ84432.1"/>
    </source>
</evidence>
<evidence type="ECO:0000313" key="2">
    <source>
        <dbReference type="Proteomes" id="UP000244223"/>
    </source>
</evidence>
<accession>A0A2T5IKT5</accession>
<dbReference type="Proteomes" id="UP000244223">
    <property type="component" value="Unassembled WGS sequence"/>
</dbReference>
<name>A0A2T5IKT5_9GAMM</name>
<dbReference type="RefSeq" id="WP_107867175.1">
    <property type="nucleotide sequence ID" value="NZ_QAON01000060.1"/>
</dbReference>